<dbReference type="CDD" id="cd08026">
    <property type="entry name" value="DUF326"/>
    <property type="match status" value="1"/>
</dbReference>
<dbReference type="Pfam" id="PF03860">
    <property type="entry name" value="Csp"/>
    <property type="match status" value="1"/>
</dbReference>
<accession>A0A1Q2KX00</accession>
<evidence type="ECO:0000313" key="1">
    <source>
        <dbReference type="EMBL" id="AQQ52644.1"/>
    </source>
</evidence>
<dbReference type="OrthoDB" id="5396211at2"/>
<organism evidence="1 2">
    <name type="scientific">Planococcus lenghuensis</name>
    <dbReference type="NCBI Taxonomy" id="2213202"/>
    <lineage>
        <taxon>Bacteria</taxon>
        <taxon>Bacillati</taxon>
        <taxon>Bacillota</taxon>
        <taxon>Bacilli</taxon>
        <taxon>Bacillales</taxon>
        <taxon>Caryophanaceae</taxon>
        <taxon>Planococcus</taxon>
    </lineage>
</organism>
<dbReference type="InterPro" id="IPR005560">
    <property type="entry name" value="Csp_YhjQ"/>
</dbReference>
<evidence type="ECO:0000313" key="2">
    <source>
        <dbReference type="Proteomes" id="UP000188184"/>
    </source>
</evidence>
<reference evidence="1 2" key="1">
    <citation type="submission" date="2017-02" db="EMBL/GenBank/DDBJ databases">
        <title>The complete genomic sequence of a novel cold adapted crude oil-degrading bacterium Planococcus qaidamina Y42.</title>
        <authorList>
            <person name="Yang R."/>
        </authorList>
    </citation>
    <scope>NUCLEOTIDE SEQUENCE [LARGE SCALE GENOMIC DNA]</scope>
    <source>
        <strain evidence="1 2">Y42</strain>
    </source>
</reference>
<dbReference type="KEGG" id="pmar:B0X71_05720"/>
<keyword evidence="2" id="KW-1185">Reference proteome</keyword>
<gene>
    <name evidence="1" type="ORF">B0X71_05720</name>
</gene>
<protein>
    <submittedName>
        <fullName evidence="1">Four-helix bundle copper-binding protein</fullName>
    </submittedName>
</protein>
<dbReference type="PANTHER" id="PTHR37310:SF1">
    <property type="entry name" value="CYTOPLASMIC PROTEIN"/>
    <property type="match status" value="1"/>
</dbReference>
<dbReference type="InterPro" id="IPR044543">
    <property type="entry name" value="YHJQ-like"/>
</dbReference>
<dbReference type="RefSeq" id="WP_077588526.1">
    <property type="nucleotide sequence ID" value="NZ_CP019640.1"/>
</dbReference>
<dbReference type="Gene3D" id="1.20.1270.360">
    <property type="match status" value="1"/>
</dbReference>
<proteinExistence type="predicted"/>
<dbReference type="Proteomes" id="UP000188184">
    <property type="component" value="Chromosome"/>
</dbReference>
<sequence length="110" mass="12419">MAHEHHQELIQALHDCSLHCNICFDECLNDTEHLDMLSNAIRLARDCADTCAFTEQAVARNSQFHVRLAGYCAEVCDTCADECEKHGHHDHCMRCAEACRRCAEACRTIA</sequence>
<name>A0A1Q2KX00_9BACL</name>
<dbReference type="EMBL" id="CP019640">
    <property type="protein sequence ID" value="AQQ52644.1"/>
    <property type="molecule type" value="Genomic_DNA"/>
</dbReference>
<dbReference type="PANTHER" id="PTHR37310">
    <property type="entry name" value="CYTOPLASMIC PROTEIN-RELATED"/>
    <property type="match status" value="1"/>
</dbReference>
<dbReference type="AlphaFoldDB" id="A0A1Q2KX00"/>